<dbReference type="Gene3D" id="3.80.10.10">
    <property type="entry name" value="Ribonuclease Inhibitor"/>
    <property type="match status" value="1"/>
</dbReference>
<feature type="region of interest" description="Disordered" evidence="9">
    <location>
        <begin position="148"/>
        <end position="174"/>
    </location>
</feature>
<evidence type="ECO:0000256" key="2">
    <source>
        <dbReference type="ARBA" id="ARBA00022614"/>
    </source>
</evidence>
<feature type="region of interest" description="Disordered" evidence="9">
    <location>
        <begin position="200"/>
        <end position="232"/>
    </location>
</feature>
<dbReference type="GO" id="GO:0005681">
    <property type="term" value="C:spliceosomal complex"/>
    <property type="evidence" value="ECO:0007669"/>
    <property type="project" value="UniProtKB-KW"/>
</dbReference>
<keyword evidence="5" id="KW-0508">mRNA splicing</keyword>
<dbReference type="GO" id="GO:0000398">
    <property type="term" value="P:mRNA splicing, via spliceosome"/>
    <property type="evidence" value="ECO:0007669"/>
    <property type="project" value="InterPro"/>
</dbReference>
<dbReference type="GO" id="GO:0005686">
    <property type="term" value="C:U2 snRNP"/>
    <property type="evidence" value="ECO:0007669"/>
    <property type="project" value="TreeGrafter"/>
</dbReference>
<name>A0A8B7PKE8_HYAAZ</name>
<dbReference type="FunFam" id="3.80.10.10:FF:000026">
    <property type="entry name" value="U2 small nuclear ribonucleoprotein A"/>
    <property type="match status" value="1"/>
</dbReference>
<dbReference type="GeneID" id="108682055"/>
<dbReference type="Pfam" id="PF14580">
    <property type="entry name" value="LRR_9"/>
    <property type="match status" value="1"/>
</dbReference>
<evidence type="ECO:0000313" key="12">
    <source>
        <dbReference type="RefSeq" id="XP_018026653.1"/>
    </source>
</evidence>
<dbReference type="InterPro" id="IPR003603">
    <property type="entry name" value="U2A'_phosphoprotein32A_C"/>
</dbReference>
<dbReference type="KEGG" id="hazt:108682055"/>
<proteinExistence type="inferred from homology"/>
<reference evidence="12" key="1">
    <citation type="submission" date="2025-08" db="UniProtKB">
        <authorList>
            <consortium name="RefSeq"/>
        </authorList>
    </citation>
    <scope>IDENTIFICATION</scope>
    <source>
        <tissue evidence="12">Whole organism</tissue>
    </source>
</reference>
<dbReference type="OrthoDB" id="433501at2759"/>
<keyword evidence="4" id="KW-0677">Repeat</keyword>
<protein>
    <recommendedName>
        <fullName evidence="8">Probable U2 small nuclear ribonucleoprotein A'</fullName>
    </recommendedName>
</protein>
<comment type="subcellular location">
    <subcellularLocation>
        <location evidence="1">Nucleus</location>
    </subcellularLocation>
</comment>
<feature type="domain" description="U2A'/phosphoprotein 32 family A C-terminal" evidence="10">
    <location>
        <begin position="92"/>
        <end position="110"/>
    </location>
</feature>
<evidence type="ECO:0000256" key="4">
    <source>
        <dbReference type="ARBA" id="ARBA00022737"/>
    </source>
</evidence>
<evidence type="ECO:0000256" key="7">
    <source>
        <dbReference type="ARBA" id="ARBA00024196"/>
    </source>
</evidence>
<dbReference type="SMART" id="SM00446">
    <property type="entry name" value="LRRcap"/>
    <property type="match status" value="1"/>
</dbReference>
<dbReference type="SUPFAM" id="SSF52058">
    <property type="entry name" value="L domain-like"/>
    <property type="match status" value="1"/>
</dbReference>
<sequence length="232" mass="25999">MGATLDQFDAFDLTDNDIRRLDGFPLLKRLKSLLLSNNRIVRISPTLPECLPNLESVYLTNNLIADLHDVDVFEQLPRLEYLSLIANPVTAKEHYRAYVIHKVPQLRVLDFRRIRQRERDAAKKLFKSKSGKELVKAVNRSKAAAAASANTFTPGEGLPQNKNKAQGLSEEEQQAIREAINQARSMEEVEKLQKMLKAGKIPGSKNGVTTEDENGNEGADDVIEVEDDAMET</sequence>
<evidence type="ECO:0000256" key="8">
    <source>
        <dbReference type="ARBA" id="ARBA00069881"/>
    </source>
</evidence>
<accession>A0A8B7PKE8</accession>
<dbReference type="PANTHER" id="PTHR10552">
    <property type="entry name" value="U2 SMALL NUCLEAR RIBONUCLEOPROTEIN A"/>
    <property type="match status" value="1"/>
</dbReference>
<dbReference type="CTD" id="35713"/>
<evidence type="ECO:0000256" key="5">
    <source>
        <dbReference type="ARBA" id="ARBA00023187"/>
    </source>
</evidence>
<keyword evidence="3" id="KW-0507">mRNA processing</keyword>
<dbReference type="InterPro" id="IPR001611">
    <property type="entry name" value="Leu-rich_rpt"/>
</dbReference>
<keyword evidence="11" id="KW-1185">Reference proteome</keyword>
<dbReference type="InterPro" id="IPR032675">
    <property type="entry name" value="LRR_dom_sf"/>
</dbReference>
<evidence type="ECO:0000256" key="1">
    <source>
        <dbReference type="ARBA" id="ARBA00004123"/>
    </source>
</evidence>
<dbReference type="GO" id="GO:0030620">
    <property type="term" value="F:U2 snRNA binding"/>
    <property type="evidence" value="ECO:0007669"/>
    <property type="project" value="InterPro"/>
</dbReference>
<keyword evidence="2" id="KW-0433">Leucine-rich repeat</keyword>
<keyword evidence="3" id="KW-0747">Spliceosome</keyword>
<feature type="compositionally biased region" description="Acidic residues" evidence="9">
    <location>
        <begin position="210"/>
        <end position="232"/>
    </location>
</feature>
<gene>
    <name evidence="12" type="primary">LOC108682055</name>
</gene>
<dbReference type="InterPro" id="IPR003591">
    <property type="entry name" value="Leu-rich_rpt_typical-subtyp"/>
</dbReference>
<comment type="similarity">
    <text evidence="7">Belongs to the U2 small nuclear ribonucleoprotein A family.</text>
</comment>
<evidence type="ECO:0000259" key="10">
    <source>
        <dbReference type="SMART" id="SM00446"/>
    </source>
</evidence>
<dbReference type="InterPro" id="IPR044640">
    <property type="entry name" value="RU2A"/>
</dbReference>
<keyword evidence="12" id="KW-0687">Ribonucleoprotein</keyword>
<organism evidence="11 12">
    <name type="scientific">Hyalella azteca</name>
    <name type="common">Amphipod</name>
    <dbReference type="NCBI Taxonomy" id="294128"/>
    <lineage>
        <taxon>Eukaryota</taxon>
        <taxon>Metazoa</taxon>
        <taxon>Ecdysozoa</taxon>
        <taxon>Arthropoda</taxon>
        <taxon>Crustacea</taxon>
        <taxon>Multicrustacea</taxon>
        <taxon>Malacostraca</taxon>
        <taxon>Eumalacostraca</taxon>
        <taxon>Peracarida</taxon>
        <taxon>Amphipoda</taxon>
        <taxon>Senticaudata</taxon>
        <taxon>Talitrida</taxon>
        <taxon>Talitroidea</taxon>
        <taxon>Hyalellidae</taxon>
        <taxon>Hyalella</taxon>
    </lineage>
</organism>
<evidence type="ECO:0000256" key="3">
    <source>
        <dbReference type="ARBA" id="ARBA00022728"/>
    </source>
</evidence>
<evidence type="ECO:0000256" key="9">
    <source>
        <dbReference type="SAM" id="MobiDB-lite"/>
    </source>
</evidence>
<keyword evidence="6" id="KW-0539">Nucleus</keyword>
<dbReference type="Proteomes" id="UP000694843">
    <property type="component" value="Unplaced"/>
</dbReference>
<dbReference type="RefSeq" id="XP_018026653.1">
    <property type="nucleotide sequence ID" value="XM_018171164.2"/>
</dbReference>
<dbReference type="PROSITE" id="PS51450">
    <property type="entry name" value="LRR"/>
    <property type="match status" value="1"/>
</dbReference>
<dbReference type="PANTHER" id="PTHR10552:SF6">
    <property type="entry name" value="U2 SMALL NUCLEAR RIBONUCLEOPROTEIN A"/>
    <property type="match status" value="1"/>
</dbReference>
<evidence type="ECO:0000256" key="6">
    <source>
        <dbReference type="ARBA" id="ARBA00023242"/>
    </source>
</evidence>
<dbReference type="AlphaFoldDB" id="A0A8B7PKE8"/>
<dbReference type="SMART" id="SM00369">
    <property type="entry name" value="LRR_TYP"/>
    <property type="match status" value="2"/>
</dbReference>
<dbReference type="OMA" id="MEHIAEN"/>
<evidence type="ECO:0000313" key="11">
    <source>
        <dbReference type="Proteomes" id="UP000694843"/>
    </source>
</evidence>